<evidence type="ECO:0000313" key="3">
    <source>
        <dbReference type="EMBL" id="WZC47423.1"/>
    </source>
</evidence>
<evidence type="ECO:0000256" key="1">
    <source>
        <dbReference type="ARBA" id="ARBA00022679"/>
    </source>
</evidence>
<keyword evidence="2" id="KW-0802">TPR repeat</keyword>
<dbReference type="Gene3D" id="1.25.40.10">
    <property type="entry name" value="Tetratricopeptide repeat domain"/>
    <property type="match status" value="1"/>
</dbReference>
<evidence type="ECO:0000313" key="4">
    <source>
        <dbReference type="Proteomes" id="UP001440612"/>
    </source>
</evidence>
<organism evidence="3 4">
    <name type="scientific">Yoonia phaeophyticola</name>
    <dbReference type="NCBI Taxonomy" id="3137369"/>
    <lineage>
        <taxon>Bacteria</taxon>
        <taxon>Pseudomonadati</taxon>
        <taxon>Pseudomonadota</taxon>
        <taxon>Alphaproteobacteria</taxon>
        <taxon>Rhodobacterales</taxon>
        <taxon>Paracoccaceae</taxon>
        <taxon>Yoonia</taxon>
    </lineage>
</organism>
<dbReference type="SUPFAM" id="SSF52540">
    <property type="entry name" value="P-loop containing nucleoside triphosphate hydrolases"/>
    <property type="match status" value="1"/>
</dbReference>
<dbReference type="EMBL" id="CP150951">
    <property type="protein sequence ID" value="WZC47423.1"/>
    <property type="molecule type" value="Genomic_DNA"/>
</dbReference>
<dbReference type="SUPFAM" id="SSF48452">
    <property type="entry name" value="TPR-like"/>
    <property type="match status" value="1"/>
</dbReference>
<dbReference type="PROSITE" id="PS50005">
    <property type="entry name" value="TPR"/>
    <property type="match status" value="2"/>
</dbReference>
<dbReference type="InterPro" id="IPR026634">
    <property type="entry name" value="TPST-like"/>
</dbReference>
<dbReference type="InterPro" id="IPR019734">
    <property type="entry name" value="TPR_rpt"/>
</dbReference>
<name>A0ABZ2UZ28_9RHOB</name>
<accession>A0ABZ2UZ28</accession>
<dbReference type="Gene3D" id="3.40.50.300">
    <property type="entry name" value="P-loop containing nucleotide triphosphate hydrolases"/>
    <property type="match status" value="1"/>
</dbReference>
<dbReference type="Pfam" id="PF13469">
    <property type="entry name" value="Sulfotransfer_3"/>
    <property type="match status" value="1"/>
</dbReference>
<keyword evidence="1" id="KW-0808">Transferase</keyword>
<keyword evidence="4" id="KW-1185">Reference proteome</keyword>
<proteinExistence type="predicted"/>
<dbReference type="PANTHER" id="PTHR12788:SF10">
    <property type="entry name" value="PROTEIN-TYROSINE SULFOTRANSFERASE"/>
    <property type="match status" value="1"/>
</dbReference>
<dbReference type="InterPro" id="IPR011990">
    <property type="entry name" value="TPR-like_helical_dom_sf"/>
</dbReference>
<dbReference type="SMART" id="SM00028">
    <property type="entry name" value="TPR"/>
    <property type="match status" value="4"/>
</dbReference>
<feature type="repeat" description="TPR" evidence="2">
    <location>
        <begin position="50"/>
        <end position="83"/>
    </location>
</feature>
<protein>
    <submittedName>
        <fullName evidence="3">Sulfotransferase</fullName>
    </submittedName>
</protein>
<dbReference type="Proteomes" id="UP001440612">
    <property type="component" value="Chromosome"/>
</dbReference>
<dbReference type="Pfam" id="PF13432">
    <property type="entry name" value="TPR_16"/>
    <property type="match status" value="2"/>
</dbReference>
<sequence length="531" mass="58522">MKNTAAARRKLPVSQISQTLQNGAAAQSAGDLPRAEFFYQTILRDHPKHADALNLMGTLALEAKKYDVALGYFRKALKQHPRGKAYLYNQASAQLHLNKAQHAVETLRKATGLYPTFAKFWVLSGRAQAQLGQHDAALAAYDKALALQSDDPAIAVERADVLVNLGQMDAAAAVFRQAIAAGQNTVKAMAGLSVAHKFQADDPEPDAMLAALDAPALTDAERKALRYATGKALADQKRYDAAFAQFTAAKTEAKDGFSMQMHREAYGRIKQIFTADQIAEKAVHGHLSERPVFIVGMPRSGTTLTEQILASHPQIAGAGELSDLRKIARTLGRGDLDPGKFGQEIGALGKGQIRKLASQYLSVLKQHSSSAARVVDKLPHNFELIGLILMLFPKAKIIHCQRSAMDTCVSCYTHNFSAAHGYNGDLQTLGKYYRAYADLMAYWDKILRGRILHSRYEDLISDQESASRRLIDWVGLDWDPACLAFQKTERLVKTPSRWQVRQPIYKTSMRSWEKYAAHLGPLQKALGPLAE</sequence>
<dbReference type="PANTHER" id="PTHR12788">
    <property type="entry name" value="PROTEIN-TYROSINE SULFOTRANSFERASE 2"/>
    <property type="match status" value="1"/>
</dbReference>
<dbReference type="RefSeq" id="WP_341365543.1">
    <property type="nucleotide sequence ID" value="NZ_CP150951.2"/>
</dbReference>
<reference evidence="4" key="1">
    <citation type="submission" date="2024-04" db="EMBL/GenBank/DDBJ databases">
        <title>Phylogenomic analyses of a clade within the roseobacter group suggest taxonomic reassignments of species of the genera Aestuariivita, Citreicella, Loktanella, Nautella, Pelagibaca, Ruegeria, Thalassobius, Thiobacimonas and Tropicibacter, and the proposal o.</title>
        <authorList>
            <person name="Jeon C.O."/>
        </authorList>
    </citation>
    <scope>NUCLEOTIDE SEQUENCE [LARGE SCALE GENOMIC DNA]</scope>
    <source>
        <strain evidence="4">BS5-3</strain>
    </source>
</reference>
<evidence type="ECO:0000256" key="2">
    <source>
        <dbReference type="PROSITE-ProRule" id="PRU00339"/>
    </source>
</evidence>
<gene>
    <name evidence="3" type="ORF">AABB29_10805</name>
</gene>
<dbReference type="InterPro" id="IPR027417">
    <property type="entry name" value="P-loop_NTPase"/>
</dbReference>
<feature type="repeat" description="TPR" evidence="2">
    <location>
        <begin position="118"/>
        <end position="151"/>
    </location>
</feature>